<feature type="compositionally biased region" description="Low complexity" evidence="1">
    <location>
        <begin position="9"/>
        <end position="27"/>
    </location>
</feature>
<proteinExistence type="predicted"/>
<evidence type="ECO:0000313" key="3">
    <source>
        <dbReference type="Proteomes" id="UP001501747"/>
    </source>
</evidence>
<protein>
    <submittedName>
        <fullName evidence="2">Uncharacterized protein</fullName>
    </submittedName>
</protein>
<evidence type="ECO:0000256" key="1">
    <source>
        <dbReference type="SAM" id="MobiDB-lite"/>
    </source>
</evidence>
<sequence length="73" mass="7571">MKPGECDPSEAAASAAVSRVPVSRTASQARNPSASSTSGCSRTTPRRVSRADGDNRMVSVITPQTLAAEVRPE</sequence>
<feature type="region of interest" description="Disordered" evidence="1">
    <location>
        <begin position="1"/>
        <end position="73"/>
    </location>
</feature>
<evidence type="ECO:0000313" key="2">
    <source>
        <dbReference type="EMBL" id="GAA3993744.1"/>
    </source>
</evidence>
<reference evidence="3" key="1">
    <citation type="journal article" date="2019" name="Int. J. Syst. Evol. Microbiol.">
        <title>The Global Catalogue of Microorganisms (GCM) 10K type strain sequencing project: providing services to taxonomists for standard genome sequencing and annotation.</title>
        <authorList>
            <consortium name="The Broad Institute Genomics Platform"/>
            <consortium name="The Broad Institute Genome Sequencing Center for Infectious Disease"/>
            <person name="Wu L."/>
            <person name="Ma J."/>
        </authorList>
    </citation>
    <scope>NUCLEOTIDE SEQUENCE [LARGE SCALE GENOMIC DNA]</scope>
    <source>
        <strain evidence="3">JCM 17342</strain>
    </source>
</reference>
<feature type="compositionally biased region" description="Polar residues" evidence="1">
    <location>
        <begin position="28"/>
        <end position="43"/>
    </location>
</feature>
<dbReference type="Proteomes" id="UP001501747">
    <property type="component" value="Unassembled WGS sequence"/>
</dbReference>
<organism evidence="2 3">
    <name type="scientific">Allokutzneria multivorans</name>
    <dbReference type="NCBI Taxonomy" id="1142134"/>
    <lineage>
        <taxon>Bacteria</taxon>
        <taxon>Bacillati</taxon>
        <taxon>Actinomycetota</taxon>
        <taxon>Actinomycetes</taxon>
        <taxon>Pseudonocardiales</taxon>
        <taxon>Pseudonocardiaceae</taxon>
        <taxon>Allokutzneria</taxon>
    </lineage>
</organism>
<accession>A0ABP7R804</accession>
<keyword evidence="3" id="KW-1185">Reference proteome</keyword>
<gene>
    <name evidence="2" type="ORF">GCM10022247_11510</name>
</gene>
<comment type="caution">
    <text evidence="2">The sequence shown here is derived from an EMBL/GenBank/DDBJ whole genome shotgun (WGS) entry which is preliminary data.</text>
</comment>
<name>A0ABP7R804_9PSEU</name>
<dbReference type="EMBL" id="BAABAL010000005">
    <property type="protein sequence ID" value="GAA3993744.1"/>
    <property type="molecule type" value="Genomic_DNA"/>
</dbReference>